<keyword evidence="9 14" id="KW-0456">Lyase</keyword>
<evidence type="ECO:0000256" key="1">
    <source>
        <dbReference type="ARBA" id="ARBA00001933"/>
    </source>
</evidence>
<dbReference type="NCBIfam" id="TIGR00260">
    <property type="entry name" value="thrC"/>
    <property type="match status" value="1"/>
</dbReference>
<dbReference type="InterPro" id="IPR004450">
    <property type="entry name" value="Thr_synthase-like"/>
</dbReference>
<evidence type="ECO:0000256" key="3">
    <source>
        <dbReference type="ARBA" id="ARBA00005517"/>
    </source>
</evidence>
<dbReference type="Gene3D" id="3.90.1380.10">
    <property type="entry name" value="Threonine synthase, N-terminal domain"/>
    <property type="match status" value="1"/>
</dbReference>
<dbReference type="Gene3D" id="3.40.50.1100">
    <property type="match status" value="2"/>
</dbReference>
<evidence type="ECO:0000313" key="14">
    <source>
        <dbReference type="EMBL" id="MFG6075956.1"/>
    </source>
</evidence>
<evidence type="ECO:0000259" key="12">
    <source>
        <dbReference type="Pfam" id="PF00291"/>
    </source>
</evidence>
<comment type="cofactor">
    <cofactor evidence="1">
        <name>pyridoxal 5'-phosphate</name>
        <dbReference type="ChEBI" id="CHEBI:597326"/>
    </cofactor>
</comment>
<feature type="domain" description="Tryptophan synthase beta chain-like PALP" evidence="12">
    <location>
        <begin position="97"/>
        <end position="370"/>
    </location>
</feature>
<evidence type="ECO:0000256" key="6">
    <source>
        <dbReference type="ARBA" id="ARBA00022605"/>
    </source>
</evidence>
<dbReference type="Pfam" id="PF14821">
    <property type="entry name" value="Thr_synth_N"/>
    <property type="match status" value="1"/>
</dbReference>
<protein>
    <recommendedName>
        <fullName evidence="5 11">Threonine synthase</fullName>
        <ecNumber evidence="4 11">4.2.3.1</ecNumber>
    </recommendedName>
</protein>
<dbReference type="InterPro" id="IPR051166">
    <property type="entry name" value="Threonine_Synthase"/>
</dbReference>
<evidence type="ECO:0000313" key="15">
    <source>
        <dbReference type="Proteomes" id="UP001605250"/>
    </source>
</evidence>
<dbReference type="GO" id="GO:0004795">
    <property type="term" value="F:threonine synthase activity"/>
    <property type="evidence" value="ECO:0007669"/>
    <property type="project" value="UniProtKB-EC"/>
</dbReference>
<keyword evidence="6" id="KW-0028">Amino-acid biosynthesis</keyword>
<dbReference type="InterPro" id="IPR029144">
    <property type="entry name" value="Thr_synth_N"/>
</dbReference>
<sequence>MKLYNLKDHNEQVSFSQAVKQGLGSQQGLFFPLELPEFELTDIDAMLEMDFVSRSSKILSAFIGDEIDAHHLHERVKNAFAFPAPVARVTDDISALELFHGPTLAFKDFGGRFMAQMLSYVSGADEKITILTATSGDTGAAVAHAFYGMDNVRVVILYPQGKISPLQEKLFCTLGGNIQTIAIDGDFDTCQSLVKQAFDDELLKKAIGLNSANSINISRLLAQICYYFEAVAQLPQEKRNQLVVSVPSGNFGDLTAGLLAKSLGLPVKRFIAATNANDTVPRFLKGGEWLPAATVSTLSNAMDVSQPNNWPRVEELFRRKTWRLTDLGFGAVDDETTRATMRELADLGYISEPHAAIAYRLLRDQLQEGEFGLFLGTAHPAKFKESVEEILGQTLPLPLPQELADRADLPLLSHKMAADFAELRDFLLYK</sequence>
<keyword evidence="15" id="KW-1185">Reference proteome</keyword>
<evidence type="ECO:0000256" key="7">
    <source>
        <dbReference type="ARBA" id="ARBA00022697"/>
    </source>
</evidence>
<dbReference type="SUPFAM" id="SSF53686">
    <property type="entry name" value="Tryptophan synthase beta subunit-like PLP-dependent enzymes"/>
    <property type="match status" value="1"/>
</dbReference>
<organism evidence="14 15">
    <name type="scientific">Erwinia plantamica</name>
    <dbReference type="NCBI Taxonomy" id="3237104"/>
    <lineage>
        <taxon>Bacteria</taxon>
        <taxon>Pseudomonadati</taxon>
        <taxon>Pseudomonadota</taxon>
        <taxon>Gammaproteobacteria</taxon>
        <taxon>Enterobacterales</taxon>
        <taxon>Erwiniaceae</taxon>
        <taxon>Erwinia</taxon>
    </lineage>
</organism>
<evidence type="ECO:0000256" key="11">
    <source>
        <dbReference type="NCBIfam" id="TIGR00260"/>
    </source>
</evidence>
<comment type="similarity">
    <text evidence="3">Belongs to the threonine synthase family.</text>
</comment>
<dbReference type="PANTHER" id="PTHR42690">
    <property type="entry name" value="THREONINE SYNTHASE FAMILY MEMBER"/>
    <property type="match status" value="1"/>
</dbReference>
<keyword evidence="7" id="KW-0791">Threonine biosynthesis</keyword>
<dbReference type="InterPro" id="IPR000634">
    <property type="entry name" value="Ser/Thr_deHydtase_PyrdxlP-BS"/>
</dbReference>
<dbReference type="PROSITE" id="PS00165">
    <property type="entry name" value="DEHYDRATASE_SER_THR"/>
    <property type="match status" value="1"/>
</dbReference>
<evidence type="ECO:0000259" key="13">
    <source>
        <dbReference type="Pfam" id="PF14821"/>
    </source>
</evidence>
<dbReference type="Pfam" id="PF00291">
    <property type="entry name" value="PALP"/>
    <property type="match status" value="1"/>
</dbReference>
<keyword evidence="8" id="KW-0663">Pyridoxal phosphate</keyword>
<comment type="caution">
    <text evidence="14">The sequence shown here is derived from an EMBL/GenBank/DDBJ whole genome shotgun (WGS) entry which is preliminary data.</text>
</comment>
<reference evidence="14 15" key="1">
    <citation type="submission" date="2024-07" db="EMBL/GenBank/DDBJ databases">
        <title>Novel bacterial strain Erwinia sp. OPT-41 promoting growth of various crops.</title>
        <authorList>
            <person name="Egorshina A."/>
            <person name="Lukyantsev M.A."/>
            <person name="Golubev S.N."/>
            <person name="Muratova A.Y."/>
            <person name="Bulygina E.A."/>
        </authorList>
    </citation>
    <scope>NUCLEOTIDE SEQUENCE [LARGE SCALE GENOMIC DNA]</scope>
    <source>
        <strain evidence="14 15">OPT-41</strain>
    </source>
</reference>
<dbReference type="EMBL" id="JBGCUC010000005">
    <property type="protein sequence ID" value="MFG6075956.1"/>
    <property type="molecule type" value="Genomic_DNA"/>
</dbReference>
<proteinExistence type="inferred from homology"/>
<evidence type="ECO:0000256" key="5">
    <source>
        <dbReference type="ARBA" id="ARBA00018679"/>
    </source>
</evidence>
<gene>
    <name evidence="14" type="primary">thrC</name>
    <name evidence="14" type="ORF">AB3U87_06190</name>
</gene>
<dbReference type="InterPro" id="IPR001926">
    <property type="entry name" value="TrpB-like_PALP"/>
</dbReference>
<dbReference type="InterPro" id="IPR036052">
    <property type="entry name" value="TrpB-like_PALP_sf"/>
</dbReference>
<dbReference type="EC" id="4.2.3.1" evidence="4 11"/>
<name>A0ABW7CIB3_9GAMM</name>
<comment type="catalytic activity">
    <reaction evidence="10">
        <text>O-phospho-L-homoserine + H2O = L-threonine + phosphate</text>
        <dbReference type="Rhea" id="RHEA:10840"/>
        <dbReference type="ChEBI" id="CHEBI:15377"/>
        <dbReference type="ChEBI" id="CHEBI:43474"/>
        <dbReference type="ChEBI" id="CHEBI:57590"/>
        <dbReference type="ChEBI" id="CHEBI:57926"/>
        <dbReference type="EC" id="4.2.3.1"/>
    </reaction>
</comment>
<evidence type="ECO:0000256" key="2">
    <source>
        <dbReference type="ARBA" id="ARBA00004979"/>
    </source>
</evidence>
<evidence type="ECO:0000256" key="4">
    <source>
        <dbReference type="ARBA" id="ARBA00013028"/>
    </source>
</evidence>
<evidence type="ECO:0000256" key="8">
    <source>
        <dbReference type="ARBA" id="ARBA00022898"/>
    </source>
</evidence>
<dbReference type="PANTHER" id="PTHR42690:SF1">
    <property type="entry name" value="THREONINE SYNTHASE-LIKE 2"/>
    <property type="match status" value="1"/>
</dbReference>
<feature type="domain" description="Threonine synthase N-terminal" evidence="13">
    <location>
        <begin position="7"/>
        <end position="80"/>
    </location>
</feature>
<comment type="pathway">
    <text evidence="2">Amino-acid biosynthesis; L-threonine biosynthesis; L-threonine from L-aspartate: step 5/5.</text>
</comment>
<evidence type="ECO:0000256" key="9">
    <source>
        <dbReference type="ARBA" id="ARBA00023239"/>
    </source>
</evidence>
<evidence type="ECO:0000256" key="10">
    <source>
        <dbReference type="ARBA" id="ARBA00049144"/>
    </source>
</evidence>
<accession>A0ABW7CIB3</accession>
<dbReference type="RefSeq" id="WP_394148703.1">
    <property type="nucleotide sequence ID" value="NZ_JBGCUC010000005.1"/>
</dbReference>
<dbReference type="InterPro" id="IPR037158">
    <property type="entry name" value="Thr_synth_N_sf"/>
</dbReference>
<dbReference type="Proteomes" id="UP001605250">
    <property type="component" value="Unassembled WGS sequence"/>
</dbReference>